<gene>
    <name evidence="1" type="ORF">JKK62_10135</name>
</gene>
<keyword evidence="2" id="KW-1185">Reference proteome</keyword>
<dbReference type="AlphaFoldDB" id="A0A935C228"/>
<dbReference type="Gene3D" id="1.20.1440.100">
    <property type="entry name" value="SG protein - dephosphorylation function"/>
    <property type="match status" value="1"/>
</dbReference>
<dbReference type="NCBIfam" id="TIGR01488">
    <property type="entry name" value="HAD-SF-IB"/>
    <property type="match status" value="1"/>
</dbReference>
<reference evidence="1" key="1">
    <citation type="submission" date="2021-01" db="EMBL/GenBank/DDBJ databases">
        <title>Genome public.</title>
        <authorList>
            <person name="Liu C."/>
            <person name="Sun Q."/>
        </authorList>
    </citation>
    <scope>NUCLEOTIDE SEQUENCE</scope>
    <source>
        <strain evidence="1">M6</strain>
    </source>
</reference>
<sequence>MNVYDFDETIYHGDSTRHFFFWCFRHHPKTLLYVPLIGFSTLRYYAFHIGTKTEFKERMYRFLKVINGEEDVKRFWREKIGGIKEFYRKTHRDDDVIISASPEFLLKPLEDKLHITVIASKVDIRTGKYDGLNCYHAEKVKRFRELYPDGHIESFYSDSYSDEPLALLADKAYIVKGEELNDWDFNQHKKNLRT</sequence>
<dbReference type="InterPro" id="IPR036412">
    <property type="entry name" value="HAD-like_sf"/>
</dbReference>
<proteinExistence type="predicted"/>
<comment type="caution">
    <text evidence="1">The sequence shown here is derived from an EMBL/GenBank/DDBJ whole genome shotgun (WGS) entry which is preliminary data.</text>
</comment>
<dbReference type="EMBL" id="JAEQMG010000105">
    <property type="protein sequence ID" value="MBK6088996.1"/>
    <property type="molecule type" value="Genomic_DNA"/>
</dbReference>
<dbReference type="InterPro" id="IPR023214">
    <property type="entry name" value="HAD_sf"/>
</dbReference>
<organism evidence="1 2">
    <name type="scientific">Ruminococcus difficilis</name>
    <dbReference type="NCBI Taxonomy" id="2763069"/>
    <lineage>
        <taxon>Bacteria</taxon>
        <taxon>Bacillati</taxon>
        <taxon>Bacillota</taxon>
        <taxon>Clostridia</taxon>
        <taxon>Eubacteriales</taxon>
        <taxon>Oscillospiraceae</taxon>
        <taxon>Ruminococcus</taxon>
    </lineage>
</organism>
<dbReference type="SUPFAM" id="SSF56784">
    <property type="entry name" value="HAD-like"/>
    <property type="match status" value="1"/>
</dbReference>
<accession>A0A935C228</accession>
<dbReference type="Pfam" id="PF12710">
    <property type="entry name" value="HAD"/>
    <property type="match status" value="1"/>
</dbReference>
<evidence type="ECO:0000313" key="2">
    <source>
        <dbReference type="Proteomes" id="UP000633365"/>
    </source>
</evidence>
<dbReference type="RefSeq" id="WP_201427793.1">
    <property type="nucleotide sequence ID" value="NZ_JAEQMG010000105.1"/>
</dbReference>
<evidence type="ECO:0000313" key="1">
    <source>
        <dbReference type="EMBL" id="MBK6088996.1"/>
    </source>
</evidence>
<protein>
    <submittedName>
        <fullName evidence="1">HAD-IB family phosphatase</fullName>
    </submittedName>
</protein>
<name>A0A935C228_9FIRM</name>
<dbReference type="Proteomes" id="UP000633365">
    <property type="component" value="Unassembled WGS sequence"/>
</dbReference>
<dbReference type="Gene3D" id="3.40.50.1000">
    <property type="entry name" value="HAD superfamily/HAD-like"/>
    <property type="match status" value="1"/>
</dbReference>